<sequence>MESGTRPIDKTLSKGDQFLVFGCNARLILLSCTPFRDHWTEQAFPSETLSAGRSTLTPGGTLVDVLYSEALFNIFEFKLVFLNFGVEKLLFHVGSTEVLFPYAADFELPKNVLV</sequence>
<evidence type="ECO:0000313" key="1">
    <source>
        <dbReference type="EMBL" id="KAL3525411.1"/>
    </source>
</evidence>
<dbReference type="Proteomes" id="UP001630127">
    <property type="component" value="Unassembled WGS sequence"/>
</dbReference>
<gene>
    <name evidence="1" type="ORF">ACH5RR_013783</name>
</gene>
<protein>
    <submittedName>
        <fullName evidence="1">Uncharacterized protein</fullName>
    </submittedName>
</protein>
<reference evidence="1 2" key="1">
    <citation type="submission" date="2024-11" db="EMBL/GenBank/DDBJ databases">
        <title>A near-complete genome assembly of Cinchona calisaya.</title>
        <authorList>
            <person name="Lian D.C."/>
            <person name="Zhao X.W."/>
            <person name="Wei L."/>
        </authorList>
    </citation>
    <scope>NUCLEOTIDE SEQUENCE [LARGE SCALE GENOMIC DNA]</scope>
    <source>
        <tissue evidence="1">Nenye</tissue>
    </source>
</reference>
<comment type="caution">
    <text evidence="1">The sequence shown here is derived from an EMBL/GenBank/DDBJ whole genome shotgun (WGS) entry which is preliminary data.</text>
</comment>
<proteinExistence type="predicted"/>
<dbReference type="AlphaFoldDB" id="A0ABD3A105"/>
<accession>A0ABD3A105</accession>
<keyword evidence="2" id="KW-1185">Reference proteome</keyword>
<evidence type="ECO:0000313" key="2">
    <source>
        <dbReference type="Proteomes" id="UP001630127"/>
    </source>
</evidence>
<dbReference type="EMBL" id="JBJUIK010000006">
    <property type="protein sequence ID" value="KAL3525411.1"/>
    <property type="molecule type" value="Genomic_DNA"/>
</dbReference>
<organism evidence="1 2">
    <name type="scientific">Cinchona calisaya</name>
    <dbReference type="NCBI Taxonomy" id="153742"/>
    <lineage>
        <taxon>Eukaryota</taxon>
        <taxon>Viridiplantae</taxon>
        <taxon>Streptophyta</taxon>
        <taxon>Embryophyta</taxon>
        <taxon>Tracheophyta</taxon>
        <taxon>Spermatophyta</taxon>
        <taxon>Magnoliopsida</taxon>
        <taxon>eudicotyledons</taxon>
        <taxon>Gunneridae</taxon>
        <taxon>Pentapetalae</taxon>
        <taxon>asterids</taxon>
        <taxon>lamiids</taxon>
        <taxon>Gentianales</taxon>
        <taxon>Rubiaceae</taxon>
        <taxon>Cinchonoideae</taxon>
        <taxon>Cinchoneae</taxon>
        <taxon>Cinchona</taxon>
    </lineage>
</organism>
<name>A0ABD3A105_9GENT</name>